<evidence type="ECO:0000256" key="4">
    <source>
        <dbReference type="ARBA" id="ARBA00022747"/>
    </source>
</evidence>
<dbReference type="InterPro" id="IPR018117">
    <property type="entry name" value="C5_DNA_meth_AS"/>
</dbReference>
<dbReference type="EMBL" id="CP146609">
    <property type="protein sequence ID" value="WWX23628.1"/>
    <property type="molecule type" value="Genomic_DNA"/>
</dbReference>
<keyword evidence="2 6" id="KW-0808">Transferase</keyword>
<dbReference type="NCBIfam" id="TIGR00675">
    <property type="entry name" value="dcm"/>
    <property type="match status" value="1"/>
</dbReference>
<dbReference type="SUPFAM" id="SSF53335">
    <property type="entry name" value="S-adenosyl-L-methionine-dependent methyltransferases"/>
    <property type="match status" value="1"/>
</dbReference>
<keyword evidence="4" id="KW-0680">Restriction system</keyword>
<evidence type="ECO:0000313" key="10">
    <source>
        <dbReference type="Proteomes" id="UP001385389"/>
    </source>
</evidence>
<evidence type="ECO:0000256" key="3">
    <source>
        <dbReference type="ARBA" id="ARBA00022691"/>
    </source>
</evidence>
<dbReference type="InterPro" id="IPR029063">
    <property type="entry name" value="SAM-dependent_MTases_sf"/>
</dbReference>
<evidence type="ECO:0000256" key="7">
    <source>
        <dbReference type="RuleBase" id="RU000416"/>
    </source>
</evidence>
<dbReference type="Gene3D" id="3.90.120.10">
    <property type="entry name" value="DNA Methylase, subunit A, domain 2"/>
    <property type="match status" value="1"/>
</dbReference>
<keyword evidence="3 6" id="KW-0949">S-adenosyl-L-methionine</keyword>
<organism evidence="9 10">
    <name type="scientific">Pseudodesulfovibrio methanolicus</name>
    <dbReference type="NCBI Taxonomy" id="3126690"/>
    <lineage>
        <taxon>Bacteria</taxon>
        <taxon>Pseudomonadati</taxon>
        <taxon>Thermodesulfobacteriota</taxon>
        <taxon>Desulfovibrionia</taxon>
        <taxon>Desulfovibrionales</taxon>
        <taxon>Desulfovibrionaceae</taxon>
    </lineage>
</organism>
<keyword evidence="10" id="KW-1185">Reference proteome</keyword>
<dbReference type="EC" id="2.1.1.37" evidence="8"/>
<dbReference type="PRINTS" id="PR00105">
    <property type="entry name" value="C5METTRFRASE"/>
</dbReference>
<dbReference type="PANTHER" id="PTHR10629:SF52">
    <property type="entry name" value="DNA (CYTOSINE-5)-METHYLTRANSFERASE 1"/>
    <property type="match status" value="1"/>
</dbReference>
<dbReference type="PROSITE" id="PS00094">
    <property type="entry name" value="C5_MTASE_1"/>
    <property type="match status" value="1"/>
</dbReference>
<feature type="active site" evidence="6">
    <location>
        <position position="88"/>
    </location>
</feature>
<dbReference type="RefSeq" id="WP_338669325.1">
    <property type="nucleotide sequence ID" value="NZ_CP146609.1"/>
</dbReference>
<comment type="catalytic activity">
    <reaction evidence="5 8">
        <text>a 2'-deoxycytidine in DNA + S-adenosyl-L-methionine = a 5-methyl-2'-deoxycytidine in DNA + S-adenosyl-L-homocysteine + H(+)</text>
        <dbReference type="Rhea" id="RHEA:13681"/>
        <dbReference type="Rhea" id="RHEA-COMP:11369"/>
        <dbReference type="Rhea" id="RHEA-COMP:11370"/>
        <dbReference type="ChEBI" id="CHEBI:15378"/>
        <dbReference type="ChEBI" id="CHEBI:57856"/>
        <dbReference type="ChEBI" id="CHEBI:59789"/>
        <dbReference type="ChEBI" id="CHEBI:85452"/>
        <dbReference type="ChEBI" id="CHEBI:85454"/>
        <dbReference type="EC" id="2.1.1.37"/>
    </reaction>
</comment>
<dbReference type="InterPro" id="IPR001525">
    <property type="entry name" value="C5_MeTfrase"/>
</dbReference>
<proteinExistence type="inferred from homology"/>
<name>A0ABZ2J4C3_9BACT</name>
<evidence type="ECO:0000256" key="6">
    <source>
        <dbReference type="PROSITE-ProRule" id="PRU01016"/>
    </source>
</evidence>
<dbReference type="GO" id="GO:0032259">
    <property type="term" value="P:methylation"/>
    <property type="evidence" value="ECO:0007669"/>
    <property type="project" value="UniProtKB-KW"/>
</dbReference>
<protein>
    <recommendedName>
        <fullName evidence="8">Cytosine-specific methyltransferase</fullName>
        <ecNumber evidence="8">2.1.1.37</ecNumber>
    </recommendedName>
</protein>
<evidence type="ECO:0000256" key="8">
    <source>
        <dbReference type="RuleBase" id="RU000417"/>
    </source>
</evidence>
<dbReference type="Gene3D" id="3.40.50.150">
    <property type="entry name" value="Vaccinia Virus protein VP39"/>
    <property type="match status" value="1"/>
</dbReference>
<comment type="similarity">
    <text evidence="6 7">Belongs to the class I-like SAM-binding methyltransferase superfamily. C5-methyltransferase family.</text>
</comment>
<evidence type="ECO:0000313" key="9">
    <source>
        <dbReference type="EMBL" id="WWX23628.1"/>
    </source>
</evidence>
<dbReference type="PROSITE" id="PS51679">
    <property type="entry name" value="SAM_MT_C5"/>
    <property type="match status" value="1"/>
</dbReference>
<dbReference type="GO" id="GO:0003886">
    <property type="term" value="F:DNA (cytosine-5-)-methyltransferase activity"/>
    <property type="evidence" value="ECO:0007669"/>
    <property type="project" value="UniProtKB-EC"/>
</dbReference>
<dbReference type="Pfam" id="PF00145">
    <property type="entry name" value="DNA_methylase"/>
    <property type="match status" value="1"/>
</dbReference>
<reference evidence="9 10" key="1">
    <citation type="submission" date="2024-03" db="EMBL/GenBank/DDBJ databases">
        <title>Phenotype and Genome Characterization of a Sulfate-Reducing Bacterium Pseudodesulfovibrio sp. strain 5S69, isolated from Petroleum Reservoir in Tatarstan (Russia).</title>
        <authorList>
            <person name="Bidzhieva S.K."/>
            <person name="Kadnikov V."/>
            <person name="Tourova T.P."/>
            <person name="Samigullina S.R."/>
            <person name="Sokolova D.S."/>
            <person name="Poltaraus A.B."/>
            <person name="Avtukh A.N."/>
            <person name="Tereshina V.M."/>
            <person name="Mardanov A.V."/>
            <person name="Nazina T.N."/>
        </authorList>
    </citation>
    <scope>NUCLEOTIDE SEQUENCE [LARGE SCALE GENOMIC DNA]</scope>
    <source>
        <strain evidence="9 10">5S69</strain>
    </source>
</reference>
<dbReference type="Proteomes" id="UP001385389">
    <property type="component" value="Chromosome"/>
</dbReference>
<keyword evidence="1 6" id="KW-0489">Methyltransferase</keyword>
<accession>A0ABZ2J4C3</accession>
<dbReference type="InterPro" id="IPR050390">
    <property type="entry name" value="C5-Methyltransferase"/>
</dbReference>
<sequence>MKIISNMSVSKQLLNTVDLFSGCGGLSLGFQNAGFNILAAYDNWRLALDVYQRNFDHNAHVFDLSDIQASVEHVKEYNPNVIIGGPPCQDFSIAGKRIEKDRANLTVAFAEIVASVSPDIMVMENVYSIERSKSLGIAKSVLSDAGYGLTSRVIDASRTGVPQMRKRFFLVAAKGFKDDDFGAYLDQGLTERRMTVAEYFGDEIEVEFYYAHPRSYKRRAIFSVHEPSATIRRVNRPIPANYVRHPADKADVGDCVRVLTTEERSRIQTFPKEFIFEGSMSQREHLIANAVPVKMAQYVAEKVLAHWIS</sequence>
<evidence type="ECO:0000256" key="2">
    <source>
        <dbReference type="ARBA" id="ARBA00022679"/>
    </source>
</evidence>
<dbReference type="PANTHER" id="PTHR10629">
    <property type="entry name" value="CYTOSINE-SPECIFIC METHYLTRANSFERASE"/>
    <property type="match status" value="1"/>
</dbReference>
<evidence type="ECO:0000256" key="5">
    <source>
        <dbReference type="ARBA" id="ARBA00047422"/>
    </source>
</evidence>
<gene>
    <name evidence="9" type="primary">dcm</name>
    <name evidence="9" type="ORF">V8V93_05345</name>
</gene>
<evidence type="ECO:0000256" key="1">
    <source>
        <dbReference type="ARBA" id="ARBA00022603"/>
    </source>
</evidence>